<feature type="transmembrane region" description="Helical" evidence="1">
    <location>
        <begin position="222"/>
        <end position="244"/>
    </location>
</feature>
<accession>A0ABV7JCB0</accession>
<dbReference type="Gene3D" id="2.60.120.200">
    <property type="match status" value="1"/>
</dbReference>
<organism evidence="2 3">
    <name type="scientific">Marinicella sediminis</name>
    <dbReference type="NCBI Taxonomy" id="1792834"/>
    <lineage>
        <taxon>Bacteria</taxon>
        <taxon>Pseudomonadati</taxon>
        <taxon>Pseudomonadota</taxon>
        <taxon>Gammaproteobacteria</taxon>
        <taxon>Lysobacterales</taxon>
        <taxon>Marinicellaceae</taxon>
        <taxon>Marinicella</taxon>
    </lineage>
</organism>
<dbReference type="EMBL" id="JBHRTS010000005">
    <property type="protein sequence ID" value="MFC3194807.1"/>
    <property type="molecule type" value="Genomic_DNA"/>
</dbReference>
<evidence type="ECO:0000256" key="1">
    <source>
        <dbReference type="SAM" id="Phobius"/>
    </source>
</evidence>
<keyword evidence="1" id="KW-0812">Transmembrane</keyword>
<comment type="caution">
    <text evidence="2">The sequence shown here is derived from an EMBL/GenBank/DDBJ whole genome shotgun (WGS) entry which is preliminary data.</text>
</comment>
<dbReference type="Proteomes" id="UP001595533">
    <property type="component" value="Unassembled WGS sequence"/>
</dbReference>
<evidence type="ECO:0000313" key="2">
    <source>
        <dbReference type="EMBL" id="MFC3194807.1"/>
    </source>
</evidence>
<reference evidence="3" key="1">
    <citation type="journal article" date="2019" name="Int. J. Syst. Evol. Microbiol.">
        <title>The Global Catalogue of Microorganisms (GCM) 10K type strain sequencing project: providing services to taxonomists for standard genome sequencing and annotation.</title>
        <authorList>
            <consortium name="The Broad Institute Genomics Platform"/>
            <consortium name="The Broad Institute Genome Sequencing Center for Infectious Disease"/>
            <person name="Wu L."/>
            <person name="Ma J."/>
        </authorList>
    </citation>
    <scope>NUCLEOTIDE SEQUENCE [LARGE SCALE GENOMIC DNA]</scope>
    <source>
        <strain evidence="3">KCTC 42953</strain>
    </source>
</reference>
<evidence type="ECO:0000313" key="3">
    <source>
        <dbReference type="Proteomes" id="UP001595533"/>
    </source>
</evidence>
<dbReference type="RefSeq" id="WP_077410851.1">
    <property type="nucleotide sequence ID" value="NZ_JBHRTS010000005.1"/>
</dbReference>
<name>A0ABV7JCB0_9GAMM</name>
<protein>
    <submittedName>
        <fullName evidence="2">Choice-of-anchor J domain-containing protein</fullName>
    </submittedName>
</protein>
<sequence>MNKHIKYSLLVWAIVAGQAIAGGFEEGFENINQLTGQGWVFDNRSDFIGDLSWNQGFASVFPAEAGPDDSYILGGAGQTGGNVLCDWLILPDIGFVEQLNFFTRTETGSMAADRLMVVHSPTGSTNTGPCITDQPNGNGGSGTDFGDFQVLASVNPDLVTNGYPQQWTAFHVPVNGAGRLALVYFVENVSQAPFNGNLIGIDSLSIGPVTPAGNNPIPVPGLGLAGILVLAVMILMWFALLFTFNPKRN</sequence>
<proteinExistence type="predicted"/>
<keyword evidence="1" id="KW-1133">Transmembrane helix</keyword>
<dbReference type="NCBIfam" id="NF038128">
    <property type="entry name" value="choice_anch_J"/>
    <property type="match status" value="1"/>
</dbReference>
<keyword evidence="3" id="KW-1185">Reference proteome</keyword>
<gene>
    <name evidence="2" type="ORF">ACFODZ_11205</name>
</gene>
<keyword evidence="1" id="KW-0472">Membrane</keyword>